<dbReference type="Pfam" id="PF02518">
    <property type="entry name" value="HATPase_c"/>
    <property type="match status" value="1"/>
</dbReference>
<evidence type="ECO:0000256" key="5">
    <source>
        <dbReference type="ARBA" id="ARBA00022741"/>
    </source>
</evidence>
<feature type="transmembrane region" description="Helical" evidence="9">
    <location>
        <begin position="23"/>
        <end position="43"/>
    </location>
</feature>
<gene>
    <name evidence="11" type="primary">kinA_2</name>
    <name evidence="11" type="ORF">Pan153_52430</name>
</gene>
<evidence type="ECO:0000313" key="11">
    <source>
        <dbReference type="EMBL" id="QDV20567.1"/>
    </source>
</evidence>
<evidence type="ECO:0000256" key="4">
    <source>
        <dbReference type="ARBA" id="ARBA00022679"/>
    </source>
</evidence>
<dbReference type="InterPro" id="IPR036097">
    <property type="entry name" value="HisK_dim/P_sf"/>
</dbReference>
<proteinExistence type="predicted"/>
<dbReference type="EC" id="2.7.13.3" evidence="2"/>
<name>A0A518FW38_9PLAN</name>
<feature type="transmembrane region" description="Helical" evidence="9">
    <location>
        <begin position="193"/>
        <end position="216"/>
    </location>
</feature>
<evidence type="ECO:0000256" key="3">
    <source>
        <dbReference type="ARBA" id="ARBA00022553"/>
    </source>
</evidence>
<dbReference type="InterPro" id="IPR003594">
    <property type="entry name" value="HATPase_dom"/>
</dbReference>
<dbReference type="Pfam" id="PF00512">
    <property type="entry name" value="HisKA"/>
    <property type="match status" value="1"/>
</dbReference>
<keyword evidence="6 11" id="KW-0418">Kinase</keyword>
<keyword evidence="9" id="KW-0472">Membrane</keyword>
<dbReference type="Proteomes" id="UP000320839">
    <property type="component" value="Chromosome"/>
</dbReference>
<evidence type="ECO:0000256" key="9">
    <source>
        <dbReference type="SAM" id="Phobius"/>
    </source>
</evidence>
<dbReference type="PANTHER" id="PTHR43065">
    <property type="entry name" value="SENSOR HISTIDINE KINASE"/>
    <property type="match status" value="1"/>
</dbReference>
<keyword evidence="9" id="KW-0812">Transmembrane</keyword>
<feature type="domain" description="Histidine kinase" evidence="10">
    <location>
        <begin position="295"/>
        <end position="513"/>
    </location>
</feature>
<dbReference type="OrthoDB" id="9815750at2"/>
<dbReference type="AlphaFoldDB" id="A0A518FW38"/>
<dbReference type="Gene3D" id="3.30.565.10">
    <property type="entry name" value="Histidine kinase-like ATPase, C-terminal domain"/>
    <property type="match status" value="1"/>
</dbReference>
<evidence type="ECO:0000259" key="10">
    <source>
        <dbReference type="PROSITE" id="PS50109"/>
    </source>
</evidence>
<keyword evidence="9" id="KW-1133">Transmembrane helix</keyword>
<keyword evidence="4 11" id="KW-0808">Transferase</keyword>
<dbReference type="InterPro" id="IPR005467">
    <property type="entry name" value="His_kinase_dom"/>
</dbReference>
<dbReference type="GO" id="GO:0005524">
    <property type="term" value="F:ATP binding"/>
    <property type="evidence" value="ECO:0007669"/>
    <property type="project" value="UniProtKB-KW"/>
</dbReference>
<dbReference type="InterPro" id="IPR036890">
    <property type="entry name" value="HATPase_C_sf"/>
</dbReference>
<keyword evidence="7" id="KW-0067">ATP-binding</keyword>
<dbReference type="CDD" id="cd00082">
    <property type="entry name" value="HisKA"/>
    <property type="match status" value="1"/>
</dbReference>
<reference evidence="11 12" key="1">
    <citation type="submission" date="2019-02" db="EMBL/GenBank/DDBJ databases">
        <title>Deep-cultivation of Planctomycetes and their phenomic and genomic characterization uncovers novel biology.</title>
        <authorList>
            <person name="Wiegand S."/>
            <person name="Jogler M."/>
            <person name="Boedeker C."/>
            <person name="Pinto D."/>
            <person name="Vollmers J."/>
            <person name="Rivas-Marin E."/>
            <person name="Kohn T."/>
            <person name="Peeters S.H."/>
            <person name="Heuer A."/>
            <person name="Rast P."/>
            <person name="Oberbeckmann S."/>
            <person name="Bunk B."/>
            <person name="Jeske O."/>
            <person name="Meyerdierks A."/>
            <person name="Storesund J.E."/>
            <person name="Kallscheuer N."/>
            <person name="Luecker S."/>
            <person name="Lage O.M."/>
            <person name="Pohl T."/>
            <person name="Merkel B.J."/>
            <person name="Hornburger P."/>
            <person name="Mueller R.-W."/>
            <person name="Bruemmer F."/>
            <person name="Labrenz M."/>
            <person name="Spormann A.M."/>
            <person name="Op den Camp H."/>
            <person name="Overmann J."/>
            <person name="Amann R."/>
            <person name="Jetten M.S.M."/>
            <person name="Mascher T."/>
            <person name="Medema M.H."/>
            <person name="Devos D.P."/>
            <person name="Kaster A.-K."/>
            <person name="Ovreas L."/>
            <person name="Rohde M."/>
            <person name="Galperin M.Y."/>
            <person name="Jogler C."/>
        </authorList>
    </citation>
    <scope>NUCLEOTIDE SEQUENCE [LARGE SCALE GENOMIC DNA]</scope>
    <source>
        <strain evidence="11 12">Pan153</strain>
    </source>
</reference>
<dbReference type="SMART" id="SM00388">
    <property type="entry name" value="HisKA"/>
    <property type="match status" value="1"/>
</dbReference>
<keyword evidence="8" id="KW-0902">Two-component regulatory system</keyword>
<dbReference type="SMART" id="SM00387">
    <property type="entry name" value="HATPase_c"/>
    <property type="match status" value="1"/>
</dbReference>
<dbReference type="GO" id="GO:0000155">
    <property type="term" value="F:phosphorelay sensor kinase activity"/>
    <property type="evidence" value="ECO:0007669"/>
    <property type="project" value="InterPro"/>
</dbReference>
<evidence type="ECO:0000256" key="6">
    <source>
        <dbReference type="ARBA" id="ARBA00022777"/>
    </source>
</evidence>
<comment type="catalytic activity">
    <reaction evidence="1">
        <text>ATP + protein L-histidine = ADP + protein N-phospho-L-histidine.</text>
        <dbReference type="EC" id="2.7.13.3"/>
    </reaction>
</comment>
<protein>
    <recommendedName>
        <fullName evidence="2">histidine kinase</fullName>
        <ecNumber evidence="2">2.7.13.3</ecNumber>
    </recommendedName>
</protein>
<dbReference type="SUPFAM" id="SSF47384">
    <property type="entry name" value="Homodimeric domain of signal transducing histidine kinase"/>
    <property type="match status" value="1"/>
</dbReference>
<dbReference type="RefSeq" id="WP_145458832.1">
    <property type="nucleotide sequence ID" value="NZ_CP036317.1"/>
</dbReference>
<evidence type="ECO:0000256" key="8">
    <source>
        <dbReference type="ARBA" id="ARBA00023012"/>
    </source>
</evidence>
<evidence type="ECO:0000256" key="2">
    <source>
        <dbReference type="ARBA" id="ARBA00012438"/>
    </source>
</evidence>
<dbReference type="PRINTS" id="PR00344">
    <property type="entry name" value="BCTRLSENSOR"/>
</dbReference>
<keyword evidence="5" id="KW-0547">Nucleotide-binding</keyword>
<evidence type="ECO:0000313" key="12">
    <source>
        <dbReference type="Proteomes" id="UP000320839"/>
    </source>
</evidence>
<sequence length="531" mass="59430">MLTNNWTVEQSDKAIYKRLLRRAMIPMLIIGSGFLVMGIFGAWRVHHLHQRSGDILSENVSSIRAAEELEGVSQELRYRIKRFLSTGNERHLQEIALLIPAGQEYLDQSEQLAKTKQEQHLIQKIRRSYQLFIADYEKVVEAPQTPKSSEIASNLADEVIPNEIIANTHNYIERNEDELTSSRERNQTTAAQLMFGLLMLGTCGSIIGLLSGYLIARRVSRTIVQLSIPIRDTAGKLDKVVSPISVAADPSFEDLELILKTVSDRVTTVVERLRENEREMLRAEQLASLGQLAAGLAHELRNPLTSLKAIIQLAEYPTDLTSRDLDVLKQEIMRLENSVQTFLDFARPPQPDKHFVEFIRLVRETVEFVARRAERQGVKLNCSLPQERIGLMADEIQMRQVVLNLLLNALDAIPCGGMIDLELTEVTSQRFTDKNNSAKIDNELLLRVTDSGAGLPPHLGSHIFDPFVSTKESGLGLGLSICKKIIEAHEGEISATDGADGGAVFTVRLPISWNSPLRDIEEVDFEALGSR</sequence>
<organism evidence="11 12">
    <name type="scientific">Gimesia panareensis</name>
    <dbReference type="NCBI Taxonomy" id="2527978"/>
    <lineage>
        <taxon>Bacteria</taxon>
        <taxon>Pseudomonadati</taxon>
        <taxon>Planctomycetota</taxon>
        <taxon>Planctomycetia</taxon>
        <taxon>Planctomycetales</taxon>
        <taxon>Planctomycetaceae</taxon>
        <taxon>Gimesia</taxon>
    </lineage>
</organism>
<dbReference type="PANTHER" id="PTHR43065:SF10">
    <property type="entry name" value="PEROXIDE STRESS-ACTIVATED HISTIDINE KINASE MAK3"/>
    <property type="match status" value="1"/>
</dbReference>
<dbReference type="InterPro" id="IPR004358">
    <property type="entry name" value="Sig_transdc_His_kin-like_C"/>
</dbReference>
<accession>A0A518FW38</accession>
<dbReference type="Gene3D" id="1.10.287.130">
    <property type="match status" value="1"/>
</dbReference>
<dbReference type="SUPFAM" id="SSF55874">
    <property type="entry name" value="ATPase domain of HSP90 chaperone/DNA topoisomerase II/histidine kinase"/>
    <property type="match status" value="1"/>
</dbReference>
<dbReference type="InterPro" id="IPR003661">
    <property type="entry name" value="HisK_dim/P_dom"/>
</dbReference>
<evidence type="ECO:0000256" key="7">
    <source>
        <dbReference type="ARBA" id="ARBA00022840"/>
    </source>
</evidence>
<keyword evidence="3" id="KW-0597">Phosphoprotein</keyword>
<dbReference type="PROSITE" id="PS50109">
    <property type="entry name" value="HIS_KIN"/>
    <property type="match status" value="1"/>
</dbReference>
<dbReference type="EMBL" id="CP036317">
    <property type="protein sequence ID" value="QDV20567.1"/>
    <property type="molecule type" value="Genomic_DNA"/>
</dbReference>
<evidence type="ECO:0000256" key="1">
    <source>
        <dbReference type="ARBA" id="ARBA00000085"/>
    </source>
</evidence>